<organism evidence="4 5">
    <name type="scientific">Paenibacillus chibensis</name>
    <dbReference type="NCBI Taxonomy" id="59846"/>
    <lineage>
        <taxon>Bacteria</taxon>
        <taxon>Bacillati</taxon>
        <taxon>Bacillota</taxon>
        <taxon>Bacilli</taxon>
        <taxon>Bacillales</taxon>
        <taxon>Paenibacillaceae</taxon>
        <taxon>Paenibacillus</taxon>
    </lineage>
</organism>
<dbReference type="EMBL" id="JARTLD010000058">
    <property type="protein sequence ID" value="MED5019981.1"/>
    <property type="molecule type" value="Genomic_DNA"/>
</dbReference>
<name>A0ABU6PYM2_9BACL</name>
<comment type="similarity">
    <text evidence="3">Belongs to the CotF family.</text>
</comment>
<evidence type="ECO:0000256" key="3">
    <source>
        <dbReference type="ARBA" id="ARBA00024344"/>
    </source>
</evidence>
<reference evidence="4 5" key="1">
    <citation type="submission" date="2023-03" db="EMBL/GenBank/DDBJ databases">
        <title>Bacillus Genome Sequencing.</title>
        <authorList>
            <person name="Dunlap C."/>
        </authorList>
    </citation>
    <scope>NUCLEOTIDE SEQUENCE [LARGE SCALE GENOMIC DNA]</scope>
    <source>
        <strain evidence="4 5">NRS-52</strain>
    </source>
</reference>
<dbReference type="InterPro" id="IPR012851">
    <property type="entry name" value="Spore_coat_CotF-like"/>
</dbReference>
<gene>
    <name evidence="4" type="ORF">P9847_22125</name>
</gene>
<dbReference type="RefSeq" id="WP_328281180.1">
    <property type="nucleotide sequence ID" value="NZ_JARTLD010000058.1"/>
</dbReference>
<comment type="caution">
    <text evidence="4">The sequence shown here is derived from an EMBL/GenBank/DDBJ whole genome shotgun (WGS) entry which is preliminary data.</text>
</comment>
<evidence type="ECO:0000256" key="1">
    <source>
        <dbReference type="ARBA" id="ARBA00022969"/>
    </source>
</evidence>
<dbReference type="PANTHER" id="PTHR39183">
    <property type="entry name" value="SPORE COAT PROTEIN F-LIKE PROTEIN YHCQ"/>
    <property type="match status" value="1"/>
</dbReference>
<sequence>MQRKHLAWHETLELHELTASTANNLIALKMHVHDIVDPQLRALYEEMIRAQESNLKELLQFYSMAPTEARNNKSKGEHEDMTGFYAGHLLGMSKACIKNYAAAITETATPQLRDTFTKQLNHAIKLHAKIFNFMLERGYYPAYDLHKMLENDKMMAQKALEL</sequence>
<dbReference type="Gene3D" id="1.20.1260.10">
    <property type="match status" value="1"/>
</dbReference>
<comment type="subcellular location">
    <subcellularLocation>
        <location evidence="2">Spore coat</location>
    </subcellularLocation>
</comment>
<dbReference type="Proteomes" id="UP001343257">
    <property type="component" value="Unassembled WGS sequence"/>
</dbReference>
<keyword evidence="4" id="KW-0167">Capsid protein</keyword>
<dbReference type="InterPro" id="IPR012347">
    <property type="entry name" value="Ferritin-like"/>
</dbReference>
<evidence type="ECO:0000256" key="2">
    <source>
        <dbReference type="ARBA" id="ARBA00024325"/>
    </source>
</evidence>
<evidence type="ECO:0000313" key="4">
    <source>
        <dbReference type="EMBL" id="MED5019981.1"/>
    </source>
</evidence>
<accession>A0ABU6PYM2</accession>
<dbReference type="Pfam" id="PF07875">
    <property type="entry name" value="Coat_F"/>
    <property type="match status" value="1"/>
</dbReference>
<protein>
    <submittedName>
        <fullName evidence="4">Spore coat protein</fullName>
    </submittedName>
</protein>
<proteinExistence type="inferred from homology"/>
<keyword evidence="1" id="KW-0749">Sporulation</keyword>
<keyword evidence="5" id="KW-1185">Reference proteome</keyword>
<dbReference type="PANTHER" id="PTHR39183:SF1">
    <property type="entry name" value="SPORE COAT PROTEIN F-LIKE PROTEIN YHCQ"/>
    <property type="match status" value="1"/>
</dbReference>
<keyword evidence="4" id="KW-0946">Virion</keyword>
<evidence type="ECO:0000313" key="5">
    <source>
        <dbReference type="Proteomes" id="UP001343257"/>
    </source>
</evidence>